<accession>A0A177B7I5</accession>
<gene>
    <name evidence="1" type="ORF">A3Q56_02870</name>
</gene>
<evidence type="ECO:0000313" key="2">
    <source>
        <dbReference type="Proteomes" id="UP000078046"/>
    </source>
</evidence>
<dbReference type="AlphaFoldDB" id="A0A177B7I5"/>
<comment type="caution">
    <text evidence="1">The sequence shown here is derived from an EMBL/GenBank/DDBJ whole genome shotgun (WGS) entry which is preliminary data.</text>
</comment>
<name>A0A177B7I5_9BILA</name>
<evidence type="ECO:0000313" key="1">
    <source>
        <dbReference type="EMBL" id="OAF69384.1"/>
    </source>
</evidence>
<evidence type="ECO:0008006" key="3">
    <source>
        <dbReference type="Google" id="ProtNLM"/>
    </source>
</evidence>
<organism evidence="1 2">
    <name type="scientific">Intoshia linei</name>
    <dbReference type="NCBI Taxonomy" id="1819745"/>
    <lineage>
        <taxon>Eukaryota</taxon>
        <taxon>Metazoa</taxon>
        <taxon>Spiralia</taxon>
        <taxon>Lophotrochozoa</taxon>
        <taxon>Mesozoa</taxon>
        <taxon>Orthonectida</taxon>
        <taxon>Rhopaluridae</taxon>
        <taxon>Intoshia</taxon>
    </lineage>
</organism>
<protein>
    <recommendedName>
        <fullName evidence="3">NADH dehydrogenase [ubiquinone] iron-sulfur protein 5</fullName>
    </recommendedName>
</protein>
<reference evidence="1 2" key="1">
    <citation type="submission" date="2016-04" db="EMBL/GenBank/DDBJ databases">
        <title>The genome of Intoshia linei affirms orthonectids as highly simplified spiralians.</title>
        <authorList>
            <person name="Mikhailov K.V."/>
            <person name="Slusarev G.S."/>
            <person name="Nikitin M.A."/>
            <person name="Logacheva M.D."/>
            <person name="Penin A."/>
            <person name="Aleoshin V."/>
            <person name="Panchin Y.V."/>
        </authorList>
    </citation>
    <scope>NUCLEOTIDE SEQUENCE [LARGE SCALE GENOMIC DNA]</scope>
    <source>
        <strain evidence="1">Intl2013</strain>
        <tissue evidence="1">Whole animal</tissue>
    </source>
</reference>
<sequence length="147" mass="17062">MGNTGSKINDVNIGRKYDDFDEIFGGKSKMTNAEIIEDTFKSNYVHPLMSNTAHFYLPWNFTLGEAWATRQGSICADFEIDFYRCLSVAEQDQKLSNCREYFKDLHECTFETKQNERLLIMEKVRQKKRFGYKPAPPTCVVINPPID</sequence>
<dbReference type="Proteomes" id="UP000078046">
    <property type="component" value="Unassembled WGS sequence"/>
</dbReference>
<dbReference type="EMBL" id="LWCA01000290">
    <property type="protein sequence ID" value="OAF69384.1"/>
    <property type="molecule type" value="Genomic_DNA"/>
</dbReference>
<proteinExistence type="predicted"/>
<keyword evidence="2" id="KW-1185">Reference proteome</keyword>